<protein>
    <submittedName>
        <fullName evidence="3">Tyrosine-type recombinase/integrase</fullName>
    </submittedName>
</protein>
<dbReference type="InterPro" id="IPR002104">
    <property type="entry name" value="Integrase_catalytic"/>
</dbReference>
<proteinExistence type="predicted"/>
<dbReference type="InterPro" id="IPR011010">
    <property type="entry name" value="DNA_brk_join_enz"/>
</dbReference>
<evidence type="ECO:0000259" key="2">
    <source>
        <dbReference type="PROSITE" id="PS51898"/>
    </source>
</evidence>
<dbReference type="Proteomes" id="UP000605361">
    <property type="component" value="Unassembled WGS sequence"/>
</dbReference>
<dbReference type="Gene3D" id="1.10.443.10">
    <property type="entry name" value="Intergrase catalytic core"/>
    <property type="match status" value="1"/>
</dbReference>
<dbReference type="PROSITE" id="PS51898">
    <property type="entry name" value="TYR_RECOMBINASE"/>
    <property type="match status" value="1"/>
</dbReference>
<dbReference type="GO" id="GO:0015074">
    <property type="term" value="P:DNA integration"/>
    <property type="evidence" value="ECO:0007669"/>
    <property type="project" value="InterPro"/>
</dbReference>
<organism evidence="3 4">
    <name type="scientific">Nonomuraea cypriaca</name>
    <dbReference type="NCBI Taxonomy" id="1187855"/>
    <lineage>
        <taxon>Bacteria</taxon>
        <taxon>Bacillati</taxon>
        <taxon>Actinomycetota</taxon>
        <taxon>Actinomycetes</taxon>
        <taxon>Streptosporangiales</taxon>
        <taxon>Streptosporangiaceae</taxon>
        <taxon>Nonomuraea</taxon>
    </lineage>
</organism>
<comment type="caution">
    <text evidence="3">The sequence shown here is derived from an EMBL/GenBank/DDBJ whole genome shotgun (WGS) entry which is preliminary data.</text>
</comment>
<dbReference type="GO" id="GO:0006310">
    <property type="term" value="P:DNA recombination"/>
    <property type="evidence" value="ECO:0007669"/>
    <property type="project" value="UniProtKB-KW"/>
</dbReference>
<accession>A0A931AIF4</accession>
<name>A0A931AIF4_9ACTN</name>
<evidence type="ECO:0000313" key="4">
    <source>
        <dbReference type="Proteomes" id="UP000605361"/>
    </source>
</evidence>
<keyword evidence="4" id="KW-1185">Reference proteome</keyword>
<gene>
    <name evidence="3" type="ORF">ITP53_48770</name>
</gene>
<sequence length="111" mass="11720">LLPPSPAPPGSGCPQLRLPAATGSAVKVFHLHSTHSASRRTHDLRHFYASSLIAANLNPKVIQSRLGHATIAETMDTYGHLFPDSDDLGRGAIENMFNTLAIPLGSGLASL</sequence>
<feature type="non-terminal residue" evidence="3">
    <location>
        <position position="1"/>
    </location>
</feature>
<dbReference type="Pfam" id="PF00589">
    <property type="entry name" value="Phage_integrase"/>
    <property type="match status" value="1"/>
</dbReference>
<dbReference type="GO" id="GO:0003677">
    <property type="term" value="F:DNA binding"/>
    <property type="evidence" value="ECO:0007669"/>
    <property type="project" value="InterPro"/>
</dbReference>
<dbReference type="RefSeq" id="WP_195902305.1">
    <property type="nucleotide sequence ID" value="NZ_JADOGI010000284.1"/>
</dbReference>
<dbReference type="SUPFAM" id="SSF56349">
    <property type="entry name" value="DNA breaking-rejoining enzymes"/>
    <property type="match status" value="1"/>
</dbReference>
<reference evidence="3" key="1">
    <citation type="submission" date="2020-11" db="EMBL/GenBank/DDBJ databases">
        <title>Whole-genome analyses of Nonomuraea sp. K274.</title>
        <authorList>
            <person name="Veyisoglu A."/>
        </authorList>
    </citation>
    <scope>NUCLEOTIDE SEQUENCE</scope>
    <source>
        <strain evidence="3">K274</strain>
    </source>
</reference>
<keyword evidence="1" id="KW-0233">DNA recombination</keyword>
<dbReference type="EMBL" id="JADOGI010000284">
    <property type="protein sequence ID" value="MBF8193441.1"/>
    <property type="molecule type" value="Genomic_DNA"/>
</dbReference>
<feature type="domain" description="Tyr recombinase" evidence="2">
    <location>
        <begin position="1"/>
        <end position="93"/>
    </location>
</feature>
<evidence type="ECO:0000313" key="3">
    <source>
        <dbReference type="EMBL" id="MBF8193441.1"/>
    </source>
</evidence>
<evidence type="ECO:0000256" key="1">
    <source>
        <dbReference type="ARBA" id="ARBA00023172"/>
    </source>
</evidence>
<dbReference type="InterPro" id="IPR013762">
    <property type="entry name" value="Integrase-like_cat_sf"/>
</dbReference>
<dbReference type="AlphaFoldDB" id="A0A931AIF4"/>